<evidence type="ECO:0000313" key="3">
    <source>
        <dbReference type="Proteomes" id="UP000321617"/>
    </source>
</evidence>
<organism evidence="2 3">
    <name type="scientific">Stackebrandtia albiflava</name>
    <dbReference type="NCBI Taxonomy" id="406432"/>
    <lineage>
        <taxon>Bacteria</taxon>
        <taxon>Bacillati</taxon>
        <taxon>Actinomycetota</taxon>
        <taxon>Actinomycetes</taxon>
        <taxon>Glycomycetales</taxon>
        <taxon>Glycomycetaceae</taxon>
        <taxon>Stackebrandtia</taxon>
    </lineage>
</organism>
<keyword evidence="3" id="KW-1185">Reference proteome</keyword>
<reference evidence="2 3" key="1">
    <citation type="journal article" date="2013" name="Stand. Genomic Sci.">
        <title>Genomic Encyclopedia of Type Strains, Phase I: The one thousand microbial genomes (KMG-I) project.</title>
        <authorList>
            <person name="Kyrpides N.C."/>
            <person name="Woyke T."/>
            <person name="Eisen J.A."/>
            <person name="Garrity G."/>
            <person name="Lilburn T.G."/>
            <person name="Beck B.J."/>
            <person name="Whitman W.B."/>
            <person name="Hugenholtz P."/>
            <person name="Klenk H.P."/>
        </authorList>
    </citation>
    <scope>NUCLEOTIDE SEQUENCE [LARGE SCALE GENOMIC DNA]</scope>
    <source>
        <strain evidence="2 3">DSM 45044</strain>
    </source>
</reference>
<comment type="caution">
    <text evidence="2">The sequence shown here is derived from an EMBL/GenBank/DDBJ whole genome shotgun (WGS) entry which is preliminary data.</text>
</comment>
<name>A0A562V313_9ACTN</name>
<dbReference type="EMBL" id="VLLL01000006">
    <property type="protein sequence ID" value="TWJ12286.1"/>
    <property type="molecule type" value="Genomic_DNA"/>
</dbReference>
<gene>
    <name evidence="2" type="ORF">LX16_3042</name>
</gene>
<feature type="chain" id="PRO_5022099787" evidence="1">
    <location>
        <begin position="25"/>
        <end position="355"/>
    </location>
</feature>
<accession>A0A562V313</accession>
<dbReference type="OrthoDB" id="5175505at2"/>
<proteinExistence type="predicted"/>
<evidence type="ECO:0000256" key="1">
    <source>
        <dbReference type="SAM" id="SignalP"/>
    </source>
</evidence>
<dbReference type="Proteomes" id="UP000321617">
    <property type="component" value="Unassembled WGS sequence"/>
</dbReference>
<dbReference type="PROSITE" id="PS51257">
    <property type="entry name" value="PROKAR_LIPOPROTEIN"/>
    <property type="match status" value="1"/>
</dbReference>
<protein>
    <submittedName>
        <fullName evidence="2">Uncharacterized protein</fullName>
    </submittedName>
</protein>
<sequence length="355" mass="39927">MKPLLLRWPVAVSGALLAATLLTACGGDEPEESALDSINEAVLDAMRLEAELQGVVNRLTVDCMTDAGFDVHPLELTQDPTEWLEDGQSITESEPPGLYEIPVSVAEAEEIGLDIGRYNDPDFDWDAYEEEQGGPEMGPDPFWEEMSDAYREEYEKARYGEEYYEYMYSEDPETYDDQAEPPAEAGCAGDVRGRISDATGTEDGYVEWPDSLNDWEAQIEMYETEAVLTAQDDWSACVEDRGHPYFEFKDGSLDMWSYVNSFYEGMGEMVDETGEEPAHEPPPGAPWPFEEAYAKEVALAVDMAECSDETGLRETLQTEWDNTMETMAVEHQDEIFAWHDKLETALAEAQKLLQN</sequence>
<evidence type="ECO:0000313" key="2">
    <source>
        <dbReference type="EMBL" id="TWJ12286.1"/>
    </source>
</evidence>
<feature type="signal peptide" evidence="1">
    <location>
        <begin position="1"/>
        <end position="24"/>
    </location>
</feature>
<dbReference type="AlphaFoldDB" id="A0A562V313"/>
<dbReference type="RefSeq" id="WP_147139280.1">
    <property type="nucleotide sequence ID" value="NZ_BAABIJ010000002.1"/>
</dbReference>
<keyword evidence="1" id="KW-0732">Signal</keyword>